<feature type="domain" description="Peptidase M14" evidence="15">
    <location>
        <begin position="164"/>
        <end position="476"/>
    </location>
</feature>
<dbReference type="Pfam" id="PF00246">
    <property type="entry name" value="Peptidase_M14"/>
    <property type="match status" value="1"/>
</dbReference>
<dbReference type="WBParaSite" id="PTRK_0000015600.1">
    <property type="protein sequence ID" value="PTRK_0000015600.1"/>
    <property type="gene ID" value="PTRK_0000015600"/>
</dbReference>
<dbReference type="GO" id="GO:0008270">
    <property type="term" value="F:zinc ion binding"/>
    <property type="evidence" value="ECO:0007669"/>
    <property type="project" value="InterPro"/>
</dbReference>
<dbReference type="Pfam" id="PF01549">
    <property type="entry name" value="ShK"/>
    <property type="match status" value="1"/>
</dbReference>
<evidence type="ECO:0000256" key="10">
    <source>
        <dbReference type="ARBA" id="ARBA00023157"/>
    </source>
</evidence>
<evidence type="ECO:0000256" key="5">
    <source>
        <dbReference type="ARBA" id="ARBA00022723"/>
    </source>
</evidence>
<keyword evidence="3" id="KW-0121">Carboxypeptidase</keyword>
<evidence type="ECO:0000313" key="16">
    <source>
        <dbReference type="Proteomes" id="UP000038045"/>
    </source>
</evidence>
<evidence type="ECO:0000256" key="7">
    <source>
        <dbReference type="ARBA" id="ARBA00022801"/>
    </source>
</evidence>
<dbReference type="PANTHER" id="PTHR11705:SF49">
    <property type="entry name" value="SHKT DOMAIN-CONTAINING PROTEIN"/>
    <property type="match status" value="1"/>
</dbReference>
<dbReference type="PROSITE" id="PS52035">
    <property type="entry name" value="PEPTIDASE_M14"/>
    <property type="match status" value="1"/>
</dbReference>
<comment type="cofactor">
    <cofactor evidence="1">
        <name>Zn(2+)</name>
        <dbReference type="ChEBI" id="CHEBI:29105"/>
    </cofactor>
</comment>
<dbReference type="InterPro" id="IPR000834">
    <property type="entry name" value="Peptidase_M14"/>
</dbReference>
<dbReference type="SUPFAM" id="SSF53187">
    <property type="entry name" value="Zn-dependent exopeptidases"/>
    <property type="match status" value="1"/>
</dbReference>
<keyword evidence="8" id="KW-0862">Zinc</keyword>
<dbReference type="InterPro" id="IPR003146">
    <property type="entry name" value="M14A_act_pep"/>
</dbReference>
<evidence type="ECO:0000256" key="12">
    <source>
        <dbReference type="PROSITE-ProRule" id="PRU01379"/>
    </source>
</evidence>
<dbReference type="Proteomes" id="UP000038045">
    <property type="component" value="Unplaced"/>
</dbReference>
<evidence type="ECO:0000256" key="6">
    <source>
        <dbReference type="ARBA" id="ARBA00022729"/>
    </source>
</evidence>
<dbReference type="FunFam" id="3.40.630.10:FF:000070">
    <property type="entry name" value="Putative carboxypeptidase suro-1"/>
    <property type="match status" value="1"/>
</dbReference>
<evidence type="ECO:0000256" key="9">
    <source>
        <dbReference type="ARBA" id="ARBA00023049"/>
    </source>
</evidence>
<dbReference type="PROSITE" id="PS51670">
    <property type="entry name" value="SHKT"/>
    <property type="match status" value="1"/>
</dbReference>
<dbReference type="PRINTS" id="PR00765">
    <property type="entry name" value="CRBOXYPTASEA"/>
</dbReference>
<dbReference type="InterPro" id="IPR003582">
    <property type="entry name" value="ShKT_dom"/>
</dbReference>
<feature type="signal peptide" evidence="13">
    <location>
        <begin position="1"/>
        <end position="23"/>
    </location>
</feature>
<sequence>MLKSKKLLLLIITFTLTYSSLLGNEDSTEEDTIELKFNKNLTEETMVNGKKYKVFRAIPDTQEQLNFLLKLYQDHSRGIEMDFWKKPTAIFAAVDVMIKEDDIKVFCDSLNNESISSYVIVDDVQKLIEEREATSRRNQKIYETMHQYDDSTNSTTDERYNFHSYSSYPKMQKWMKALSIKYSHFVKYITIGKTHEGRNIDGLEIGGNDRRKKIFWIDGGIHAREWAAPHTALYFIHQLTSRYGNDKNITNYVDKLAWIIIPSLNPDGYEFSRSIFSPTIRLWRKNRSPPKCYIDDWGRKRCCRGVDLNRNFDFHFKEAGSSDDPCSEIYQGETPFSEPESAAVRNTIFSPTYKGRFDGFVTLHTYSQIWIHPYGHKKDSYPGDINDLYAVGKKAAKALKQLYGTEYVVGSGADTLYPASGGSEDWAKSKANIKFVYLLELRPDEHNWDGFILKERELIPTATETWIGIKVVADAIIDRLKTQQPSRESSSRYHFGNGGEGSCYDLRYACKRWVQENESLCKEIPEFMRTQCSYSCGYC</sequence>
<keyword evidence="7" id="KW-0378">Hydrolase</keyword>
<evidence type="ECO:0000256" key="4">
    <source>
        <dbReference type="ARBA" id="ARBA00022670"/>
    </source>
</evidence>
<dbReference type="SMART" id="SM00631">
    <property type="entry name" value="Zn_pept"/>
    <property type="match status" value="1"/>
</dbReference>
<evidence type="ECO:0000256" key="1">
    <source>
        <dbReference type="ARBA" id="ARBA00001947"/>
    </source>
</evidence>
<comment type="caution">
    <text evidence="11">Lacks conserved residue(s) required for the propagation of feature annotation.</text>
</comment>
<organism evidence="16 17">
    <name type="scientific">Parastrongyloides trichosuri</name>
    <name type="common">Possum-specific nematode worm</name>
    <dbReference type="NCBI Taxonomy" id="131310"/>
    <lineage>
        <taxon>Eukaryota</taxon>
        <taxon>Metazoa</taxon>
        <taxon>Ecdysozoa</taxon>
        <taxon>Nematoda</taxon>
        <taxon>Chromadorea</taxon>
        <taxon>Rhabditida</taxon>
        <taxon>Tylenchina</taxon>
        <taxon>Panagrolaimomorpha</taxon>
        <taxon>Strongyloidoidea</taxon>
        <taxon>Strongyloididae</taxon>
        <taxon>Parastrongyloides</taxon>
    </lineage>
</organism>
<dbReference type="GO" id="GO:0004181">
    <property type="term" value="F:metallocarboxypeptidase activity"/>
    <property type="evidence" value="ECO:0007669"/>
    <property type="project" value="InterPro"/>
</dbReference>
<dbReference type="GO" id="GO:0005615">
    <property type="term" value="C:extracellular space"/>
    <property type="evidence" value="ECO:0007669"/>
    <property type="project" value="TreeGrafter"/>
</dbReference>
<keyword evidence="6 13" id="KW-0732">Signal</keyword>
<feature type="domain" description="ShKT" evidence="14">
    <location>
        <begin position="503"/>
        <end position="539"/>
    </location>
</feature>
<name>A0A0N4Z0C3_PARTI</name>
<dbReference type="SUPFAM" id="SSF54897">
    <property type="entry name" value="Protease propeptides/inhibitors"/>
    <property type="match status" value="1"/>
</dbReference>
<accession>A0A0N4Z0C3</accession>
<reference evidence="17" key="1">
    <citation type="submission" date="2017-02" db="UniProtKB">
        <authorList>
            <consortium name="WormBaseParasite"/>
        </authorList>
    </citation>
    <scope>IDENTIFICATION</scope>
</reference>
<comment type="similarity">
    <text evidence="2 12">Belongs to the peptidase M14 family.</text>
</comment>
<keyword evidence="16" id="KW-1185">Reference proteome</keyword>
<dbReference type="AlphaFoldDB" id="A0A0N4Z0C3"/>
<evidence type="ECO:0000256" key="8">
    <source>
        <dbReference type="ARBA" id="ARBA00022833"/>
    </source>
</evidence>
<evidence type="ECO:0000259" key="14">
    <source>
        <dbReference type="PROSITE" id="PS51670"/>
    </source>
</evidence>
<evidence type="ECO:0000313" key="17">
    <source>
        <dbReference type="WBParaSite" id="PTRK_0000015600.1"/>
    </source>
</evidence>
<evidence type="ECO:0000256" key="2">
    <source>
        <dbReference type="ARBA" id="ARBA00005988"/>
    </source>
</evidence>
<keyword evidence="10" id="KW-1015">Disulfide bond</keyword>
<dbReference type="PANTHER" id="PTHR11705">
    <property type="entry name" value="PROTEASE FAMILY M14 CARBOXYPEPTIDASE A,B"/>
    <property type="match status" value="1"/>
</dbReference>
<protein>
    <submittedName>
        <fullName evidence="17">ShKT domain-containing protein</fullName>
    </submittedName>
</protein>
<dbReference type="Pfam" id="PF02244">
    <property type="entry name" value="Propep_M14"/>
    <property type="match status" value="1"/>
</dbReference>
<evidence type="ECO:0000256" key="11">
    <source>
        <dbReference type="PROSITE-ProRule" id="PRU01005"/>
    </source>
</evidence>
<evidence type="ECO:0000256" key="13">
    <source>
        <dbReference type="SAM" id="SignalP"/>
    </source>
</evidence>
<dbReference type="GO" id="GO:0006508">
    <property type="term" value="P:proteolysis"/>
    <property type="evidence" value="ECO:0007669"/>
    <property type="project" value="UniProtKB-KW"/>
</dbReference>
<dbReference type="Gene3D" id="3.30.70.340">
    <property type="entry name" value="Metallocarboxypeptidase-like"/>
    <property type="match status" value="1"/>
</dbReference>
<evidence type="ECO:0000259" key="15">
    <source>
        <dbReference type="PROSITE" id="PS52035"/>
    </source>
</evidence>
<dbReference type="CDD" id="cd03860">
    <property type="entry name" value="M14_CP_A-B_like"/>
    <property type="match status" value="1"/>
</dbReference>
<keyword evidence="4" id="KW-0645">Protease</keyword>
<evidence type="ECO:0000256" key="3">
    <source>
        <dbReference type="ARBA" id="ARBA00022645"/>
    </source>
</evidence>
<dbReference type="Gene3D" id="3.40.630.10">
    <property type="entry name" value="Zn peptidases"/>
    <property type="match status" value="1"/>
</dbReference>
<dbReference type="STRING" id="131310.A0A0N4Z0C3"/>
<dbReference type="InterPro" id="IPR036990">
    <property type="entry name" value="M14A-like_propep"/>
</dbReference>
<keyword evidence="5" id="KW-0479">Metal-binding</keyword>
<proteinExistence type="inferred from homology"/>
<keyword evidence="9" id="KW-0482">Metalloprotease</keyword>
<feature type="active site" description="Proton donor/acceptor" evidence="12">
    <location>
        <position position="440"/>
    </location>
</feature>
<feature type="chain" id="PRO_5005890929" evidence="13">
    <location>
        <begin position="24"/>
        <end position="539"/>
    </location>
</feature>